<reference evidence="2 3" key="1">
    <citation type="submission" date="2016-09" db="EMBL/GenBank/DDBJ databases">
        <title>Extensive genetic diversity and differential bi-allelic expression allows diatom success in the polar Southern Ocean.</title>
        <authorList>
            <consortium name="DOE Joint Genome Institute"/>
            <person name="Mock T."/>
            <person name="Otillar R.P."/>
            <person name="Strauss J."/>
            <person name="Dupont C."/>
            <person name="Frickenhaus S."/>
            <person name="Maumus F."/>
            <person name="Mcmullan M."/>
            <person name="Sanges R."/>
            <person name="Schmutz J."/>
            <person name="Toseland A."/>
            <person name="Valas R."/>
            <person name="Veluchamy A."/>
            <person name="Ward B.J."/>
            <person name="Allen A."/>
            <person name="Barry K."/>
            <person name="Falciatore A."/>
            <person name="Ferrante M."/>
            <person name="Fortunato A.E."/>
            <person name="Gloeckner G."/>
            <person name="Gruber A."/>
            <person name="Hipkin R."/>
            <person name="Janech M."/>
            <person name="Kroth P."/>
            <person name="Leese F."/>
            <person name="Lindquist E."/>
            <person name="Lyon B.R."/>
            <person name="Martin J."/>
            <person name="Mayer C."/>
            <person name="Parker M."/>
            <person name="Quesneville H."/>
            <person name="Raymond J."/>
            <person name="Uhlig C."/>
            <person name="Valentin K.U."/>
            <person name="Worden A.Z."/>
            <person name="Armbrust E.V."/>
            <person name="Bowler C."/>
            <person name="Green B."/>
            <person name="Moulton V."/>
            <person name="Van Oosterhout C."/>
            <person name="Grigoriev I."/>
        </authorList>
    </citation>
    <scope>NUCLEOTIDE SEQUENCE [LARGE SCALE GENOMIC DNA]</scope>
    <source>
        <strain evidence="2 3">CCMP1102</strain>
    </source>
</reference>
<dbReference type="PANTHER" id="PTHR44329">
    <property type="entry name" value="SERINE/THREONINE-PROTEIN KINASE TNNI3K-RELATED"/>
    <property type="match status" value="1"/>
</dbReference>
<evidence type="ECO:0000313" key="3">
    <source>
        <dbReference type="Proteomes" id="UP000095751"/>
    </source>
</evidence>
<evidence type="ECO:0000313" key="2">
    <source>
        <dbReference type="EMBL" id="OEU12847.1"/>
    </source>
</evidence>
<sequence length="175" mass="20340">MENVALGIVKGMIYLHEKGIVMRDLKPQNIGFDEGGTVRLFDFGMARKLEDCDNNDICGSPRYMDPSLMAGKGYSLKSDVYSFGIILYELCSLTIAYGKNKSYQSLKEFNRRLVEHNMTPKLNRISCPITRRLIEDCWQTDTNKRPSFEEIYQRIKEIIKIDRRQQQPDLRRGSM</sequence>
<dbReference type="GO" id="GO:0005524">
    <property type="term" value="F:ATP binding"/>
    <property type="evidence" value="ECO:0007669"/>
    <property type="project" value="InterPro"/>
</dbReference>
<dbReference type="OrthoDB" id="48115at2759"/>
<keyword evidence="3" id="KW-1185">Reference proteome</keyword>
<keyword evidence="2" id="KW-0418">Kinase</keyword>
<dbReference type="AlphaFoldDB" id="A0A1E7F3X3"/>
<dbReference type="InterPro" id="IPR011009">
    <property type="entry name" value="Kinase-like_dom_sf"/>
</dbReference>
<dbReference type="KEGG" id="fcy:FRACYDRAFT_191115"/>
<name>A0A1E7F3X3_9STRA</name>
<accession>A0A1E7F3X3</accession>
<dbReference type="Proteomes" id="UP000095751">
    <property type="component" value="Unassembled WGS sequence"/>
</dbReference>
<dbReference type="GO" id="GO:0004674">
    <property type="term" value="F:protein serine/threonine kinase activity"/>
    <property type="evidence" value="ECO:0007669"/>
    <property type="project" value="TreeGrafter"/>
</dbReference>
<keyword evidence="2" id="KW-0808">Transferase</keyword>
<dbReference type="InParanoid" id="A0A1E7F3X3"/>
<dbReference type="PROSITE" id="PS50011">
    <property type="entry name" value="PROTEIN_KINASE_DOM"/>
    <property type="match status" value="1"/>
</dbReference>
<dbReference type="SUPFAM" id="SSF56112">
    <property type="entry name" value="Protein kinase-like (PK-like)"/>
    <property type="match status" value="1"/>
</dbReference>
<dbReference type="InterPro" id="IPR000719">
    <property type="entry name" value="Prot_kinase_dom"/>
</dbReference>
<dbReference type="Gene3D" id="1.10.510.10">
    <property type="entry name" value="Transferase(Phosphotransferase) domain 1"/>
    <property type="match status" value="1"/>
</dbReference>
<evidence type="ECO:0000259" key="1">
    <source>
        <dbReference type="PROSITE" id="PS50011"/>
    </source>
</evidence>
<protein>
    <submittedName>
        <fullName evidence="2">Kinase-like protein</fullName>
    </submittedName>
</protein>
<feature type="domain" description="Protein kinase" evidence="1">
    <location>
        <begin position="1"/>
        <end position="159"/>
    </location>
</feature>
<proteinExistence type="predicted"/>
<dbReference type="InterPro" id="IPR051681">
    <property type="entry name" value="Ser/Thr_Kinases-Pseudokinases"/>
</dbReference>
<dbReference type="SMART" id="SM00220">
    <property type="entry name" value="S_TKc"/>
    <property type="match status" value="1"/>
</dbReference>
<gene>
    <name evidence="2" type="ORF">FRACYDRAFT_191115</name>
</gene>
<organism evidence="2 3">
    <name type="scientific">Fragilariopsis cylindrus CCMP1102</name>
    <dbReference type="NCBI Taxonomy" id="635003"/>
    <lineage>
        <taxon>Eukaryota</taxon>
        <taxon>Sar</taxon>
        <taxon>Stramenopiles</taxon>
        <taxon>Ochrophyta</taxon>
        <taxon>Bacillariophyta</taxon>
        <taxon>Bacillariophyceae</taxon>
        <taxon>Bacillariophycidae</taxon>
        <taxon>Bacillariales</taxon>
        <taxon>Bacillariaceae</taxon>
        <taxon>Fragilariopsis</taxon>
    </lineage>
</organism>
<dbReference type="EMBL" id="KV784364">
    <property type="protein sequence ID" value="OEU12847.1"/>
    <property type="molecule type" value="Genomic_DNA"/>
</dbReference>
<dbReference type="Pfam" id="PF00069">
    <property type="entry name" value="Pkinase"/>
    <property type="match status" value="1"/>
</dbReference>